<gene>
    <name evidence="1" type="ORF">KS419_08680</name>
</gene>
<name>A0ABS6JEJ1_9BACI</name>
<proteinExistence type="predicted"/>
<organism evidence="1 2">
    <name type="scientific">Evansella tamaricis</name>
    <dbReference type="NCBI Taxonomy" id="2069301"/>
    <lineage>
        <taxon>Bacteria</taxon>
        <taxon>Bacillati</taxon>
        <taxon>Bacillota</taxon>
        <taxon>Bacilli</taxon>
        <taxon>Bacillales</taxon>
        <taxon>Bacillaceae</taxon>
        <taxon>Evansella</taxon>
    </lineage>
</organism>
<protein>
    <submittedName>
        <fullName evidence="1">Uncharacterized protein</fullName>
    </submittedName>
</protein>
<keyword evidence="2" id="KW-1185">Reference proteome</keyword>
<dbReference type="EMBL" id="JAHQCS010000086">
    <property type="protein sequence ID" value="MBU9711810.1"/>
    <property type="molecule type" value="Genomic_DNA"/>
</dbReference>
<comment type="caution">
    <text evidence="1">The sequence shown here is derived from an EMBL/GenBank/DDBJ whole genome shotgun (WGS) entry which is preliminary data.</text>
</comment>
<evidence type="ECO:0000313" key="2">
    <source>
        <dbReference type="Proteomes" id="UP000784880"/>
    </source>
</evidence>
<sequence length="341" mass="40708">MKLVQVLLSQPQSELVNRVKTLGLSCNTHSRQEITEALVKTLLDEVRTIDQWNSLQEKEQQLLLQMSFSSSISFPTDELSTCLKQSYRKELPSLLETLKRKGWIFEDNWNQCIIPLELKEWIGNYFWEQFKENSIIIPFTQDDELVIIDDIFHFMDFVEDNKVRLTKNGTIYRKQLKEILSHLSTEESFPEERWRFGYGRHFYSYPDCFSLLYDFCYGQRWIQEGEELTVTKEWEKGQRLSVKEILDRFLRSYIQLYKRAIPQLPFLVEVIIAVLSDGSAVEKKEIVGKLSPFVDNYYFDQPENIIEDRVIQMLQYLQILSSERIDNCEFLFLHPYKKRKK</sequence>
<dbReference type="Proteomes" id="UP000784880">
    <property type="component" value="Unassembled WGS sequence"/>
</dbReference>
<accession>A0ABS6JEJ1</accession>
<reference evidence="1 2" key="1">
    <citation type="submission" date="2021-06" db="EMBL/GenBank/DDBJ databases">
        <title>Bacillus sp. RD4P76, an endophyte from a halophyte.</title>
        <authorList>
            <person name="Sun J.-Q."/>
        </authorList>
    </citation>
    <scope>NUCLEOTIDE SEQUENCE [LARGE SCALE GENOMIC DNA]</scope>
    <source>
        <strain evidence="1 2">CGMCC 1.15917</strain>
    </source>
</reference>
<evidence type="ECO:0000313" key="1">
    <source>
        <dbReference type="EMBL" id="MBU9711810.1"/>
    </source>
</evidence>
<dbReference type="RefSeq" id="WP_217065889.1">
    <property type="nucleotide sequence ID" value="NZ_JAHQCS010000086.1"/>
</dbReference>